<dbReference type="KEGG" id="blac:94351458"/>
<reference evidence="3 4" key="1">
    <citation type="journal article" date="2021" name="Genome Biol.">
        <title>AFLAP: assembly-free linkage analysis pipeline using k-mers from genome sequencing data.</title>
        <authorList>
            <person name="Fletcher K."/>
            <person name="Zhang L."/>
            <person name="Gil J."/>
            <person name="Han R."/>
            <person name="Cavanaugh K."/>
            <person name="Michelmore R."/>
        </authorList>
    </citation>
    <scope>NUCLEOTIDE SEQUENCE [LARGE SCALE GENOMIC DNA]</scope>
    <source>
        <strain evidence="3 4">SF5</strain>
    </source>
</reference>
<gene>
    <name evidence="3" type="ORF">CCR75_007729</name>
</gene>
<dbReference type="OrthoDB" id="155171at2759"/>
<evidence type="ECO:0000256" key="1">
    <source>
        <dbReference type="SAM" id="MobiDB-lite"/>
    </source>
</evidence>
<keyword evidence="2" id="KW-0732">Signal</keyword>
<proteinExistence type="predicted"/>
<dbReference type="RefSeq" id="XP_067822797.1">
    <property type="nucleotide sequence ID" value="XM_067965787.1"/>
</dbReference>
<name>A0A976NZ21_BRELC</name>
<evidence type="ECO:0000313" key="4">
    <source>
        <dbReference type="Proteomes" id="UP000294530"/>
    </source>
</evidence>
<dbReference type="GeneID" id="94351458"/>
<evidence type="ECO:0000313" key="3">
    <source>
        <dbReference type="EMBL" id="TDH73299.1"/>
    </source>
</evidence>
<feature type="signal peptide" evidence="2">
    <location>
        <begin position="1"/>
        <end position="22"/>
    </location>
</feature>
<protein>
    <submittedName>
        <fullName evidence="3">Uncharacterized protein</fullName>
    </submittedName>
</protein>
<accession>A0A976NZ21</accession>
<keyword evidence="4" id="KW-1185">Reference proteome</keyword>
<evidence type="ECO:0000256" key="2">
    <source>
        <dbReference type="SAM" id="SignalP"/>
    </source>
</evidence>
<dbReference type="Proteomes" id="UP000294530">
    <property type="component" value="Unassembled WGS sequence"/>
</dbReference>
<organism evidence="3 4">
    <name type="scientific">Bremia lactucae</name>
    <name type="common">Lettuce downy mildew</name>
    <dbReference type="NCBI Taxonomy" id="4779"/>
    <lineage>
        <taxon>Eukaryota</taxon>
        <taxon>Sar</taxon>
        <taxon>Stramenopiles</taxon>
        <taxon>Oomycota</taxon>
        <taxon>Peronosporomycetes</taxon>
        <taxon>Peronosporales</taxon>
        <taxon>Peronosporaceae</taxon>
        <taxon>Bremia</taxon>
    </lineage>
</organism>
<sequence>MTRIHLALAFAFALAICAPIRAQSYEVNGSESSVPAFPDGTRFTSDDVAMKHDTTQSVTRSAVGEERDGESEAGHAFDSCSSDCDDSDSSSSLVIGDRLHAISTIKSEYRNWVGTHLGSASDTACYRETHIAKTCPLGYDYKLGTCWAQCPYSYPVECGMECIRQNDDCALEIITKISSVGQAVFSLAPYNVYGKFEVMSKAMKIALKCTKEMMGLVKALSKFIRNIQVIDPQTTQSKLLVLLYQTDNVVFDIPITIMTCTGVSFSDSLKYKDRLVNTIELILRDILANTATIASSWTAFKGFMKNVTLGDTIDSLNSSEITSLQSALESESNCGYDMKRLLDRAWVTVAEMRRNDPSISEDDIRIAIGKSNLVLYDIPAATNNCMPELIAESNLVKAYAARDTLRKGFSSIVNDLIKSGTSSNGTLLAANEYAYVIANKAASFYGVWDRTNIGGAISEFFQTICGPTEYVGEIDDGTAEEALGLKTVQDAFKSSSGHWSKNGDGSVVIHFKSVDVKDVAVNINSNGNQVDQVYVLAGQNVTWKSNVTFLGGKTLYLDRWRPGFLGIPNSNGGSLLLWVPRSTKGGHLQLTVKINGN</sequence>
<dbReference type="EMBL" id="SHOA02000036">
    <property type="protein sequence ID" value="TDH73299.1"/>
    <property type="molecule type" value="Genomic_DNA"/>
</dbReference>
<feature type="compositionally biased region" description="Basic and acidic residues" evidence="1">
    <location>
        <begin position="63"/>
        <end position="75"/>
    </location>
</feature>
<comment type="caution">
    <text evidence="3">The sequence shown here is derived from an EMBL/GenBank/DDBJ whole genome shotgun (WGS) entry which is preliminary data.</text>
</comment>
<feature type="chain" id="PRO_5037977305" evidence="2">
    <location>
        <begin position="23"/>
        <end position="597"/>
    </location>
</feature>
<dbReference type="AlphaFoldDB" id="A0A976NZ21"/>
<feature type="region of interest" description="Disordered" evidence="1">
    <location>
        <begin position="54"/>
        <end position="84"/>
    </location>
</feature>